<dbReference type="Pfam" id="PF00335">
    <property type="entry name" value="Tetraspanin"/>
    <property type="match status" value="1"/>
</dbReference>
<comment type="caution">
    <text evidence="6">The sequence shown here is derived from an EMBL/GenBank/DDBJ whole genome shotgun (WGS) entry which is preliminary data.</text>
</comment>
<sequence>MMLCKQQFRCCGILGPGDFKNAELFRENQPDDLWPHACCTRAKSPAPEEILDVKLCQEGTVGYVNNLGCYRKISYFFYWYTWTFVGCCLGVLAAEIFVMATAWYLHRKLND</sequence>
<keyword evidence="4 5" id="KW-0472">Membrane</keyword>
<accession>A0AAW1BQM8</accession>
<evidence type="ECO:0000256" key="3">
    <source>
        <dbReference type="ARBA" id="ARBA00022989"/>
    </source>
</evidence>
<proteinExistence type="predicted"/>
<keyword evidence="3 5" id="KW-1133">Transmembrane helix</keyword>
<keyword evidence="7" id="KW-1185">Reference proteome</keyword>
<comment type="subcellular location">
    <subcellularLocation>
        <location evidence="1">Membrane</location>
        <topology evidence="1">Multi-pass membrane protein</topology>
    </subcellularLocation>
</comment>
<evidence type="ECO:0000313" key="7">
    <source>
        <dbReference type="Proteomes" id="UP001474421"/>
    </source>
</evidence>
<gene>
    <name evidence="6" type="ORF">NXF25_009468</name>
</gene>
<dbReference type="InterPro" id="IPR018499">
    <property type="entry name" value="Tetraspanin/Peripherin"/>
</dbReference>
<evidence type="ECO:0000256" key="4">
    <source>
        <dbReference type="ARBA" id="ARBA00023136"/>
    </source>
</evidence>
<organism evidence="6 7">
    <name type="scientific">Crotalus adamanteus</name>
    <name type="common">Eastern diamondback rattlesnake</name>
    <dbReference type="NCBI Taxonomy" id="8729"/>
    <lineage>
        <taxon>Eukaryota</taxon>
        <taxon>Metazoa</taxon>
        <taxon>Chordata</taxon>
        <taxon>Craniata</taxon>
        <taxon>Vertebrata</taxon>
        <taxon>Euteleostomi</taxon>
        <taxon>Lepidosauria</taxon>
        <taxon>Squamata</taxon>
        <taxon>Bifurcata</taxon>
        <taxon>Unidentata</taxon>
        <taxon>Episquamata</taxon>
        <taxon>Toxicofera</taxon>
        <taxon>Serpentes</taxon>
        <taxon>Colubroidea</taxon>
        <taxon>Viperidae</taxon>
        <taxon>Crotalinae</taxon>
        <taxon>Crotalus</taxon>
    </lineage>
</organism>
<evidence type="ECO:0000256" key="5">
    <source>
        <dbReference type="SAM" id="Phobius"/>
    </source>
</evidence>
<evidence type="ECO:0000313" key="6">
    <source>
        <dbReference type="EMBL" id="KAK9404641.1"/>
    </source>
</evidence>
<dbReference type="EMBL" id="JAOTOJ010000003">
    <property type="protein sequence ID" value="KAK9404641.1"/>
    <property type="molecule type" value="Genomic_DNA"/>
</dbReference>
<dbReference type="Proteomes" id="UP001474421">
    <property type="component" value="Unassembled WGS sequence"/>
</dbReference>
<keyword evidence="2 5" id="KW-0812">Transmembrane</keyword>
<reference evidence="6 7" key="1">
    <citation type="journal article" date="2024" name="Proc. Natl. Acad. Sci. U.S.A.">
        <title>The genetic regulatory architecture and epigenomic basis for age-related changes in rattlesnake venom.</title>
        <authorList>
            <person name="Hogan M.P."/>
            <person name="Holding M.L."/>
            <person name="Nystrom G.S."/>
            <person name="Colston T.J."/>
            <person name="Bartlett D.A."/>
            <person name="Mason A.J."/>
            <person name="Ellsworth S.A."/>
            <person name="Rautsaw R.M."/>
            <person name="Lawrence K.C."/>
            <person name="Strickland J.L."/>
            <person name="He B."/>
            <person name="Fraser P."/>
            <person name="Margres M.J."/>
            <person name="Gilbert D.M."/>
            <person name="Gibbs H.L."/>
            <person name="Parkinson C.L."/>
            <person name="Rokyta D.R."/>
        </authorList>
    </citation>
    <scope>NUCLEOTIDE SEQUENCE [LARGE SCALE GENOMIC DNA]</scope>
    <source>
        <strain evidence="6">DRR0105</strain>
    </source>
</reference>
<name>A0AAW1BQM8_CROAD</name>
<dbReference type="GO" id="GO:0016020">
    <property type="term" value="C:membrane"/>
    <property type="evidence" value="ECO:0007669"/>
    <property type="project" value="UniProtKB-SubCell"/>
</dbReference>
<evidence type="ECO:0000256" key="2">
    <source>
        <dbReference type="ARBA" id="ARBA00022692"/>
    </source>
</evidence>
<protein>
    <submittedName>
        <fullName evidence="6">Tetraspanin-18-like</fullName>
    </submittedName>
</protein>
<dbReference type="AlphaFoldDB" id="A0AAW1BQM8"/>
<feature type="transmembrane region" description="Helical" evidence="5">
    <location>
        <begin position="77"/>
        <end position="105"/>
    </location>
</feature>
<evidence type="ECO:0000256" key="1">
    <source>
        <dbReference type="ARBA" id="ARBA00004141"/>
    </source>
</evidence>